<dbReference type="AlphaFoldDB" id="F8KWT8"/>
<keyword evidence="2" id="KW-1185">Reference proteome</keyword>
<dbReference type="EMBL" id="FR872580">
    <property type="protein sequence ID" value="CCB86380.1"/>
    <property type="molecule type" value="Genomic_DNA"/>
</dbReference>
<reference key="1">
    <citation type="journal article" date="2011" name="Mol. Biol. Evol.">
        <title>Unity in variety -- the pan-genome of the Chlamydiae.</title>
        <authorList>
            <person name="Collingro A."/>
            <person name="Tischler P."/>
            <person name="Weinmaier T."/>
            <person name="Penz T."/>
            <person name="Heinz E."/>
            <person name="Brunham R.C."/>
            <person name="Read T.D."/>
            <person name="Bavoil P.M."/>
            <person name="Sachse K."/>
            <person name="Kahane S."/>
            <person name="Friedman M.G."/>
            <person name="Rattei T."/>
            <person name="Myers G.S.A."/>
            <person name="Horn M."/>
        </authorList>
    </citation>
    <scope>NUCLEOTIDE SEQUENCE</scope>
    <source>
        <strain>UV7</strain>
    </source>
</reference>
<dbReference type="HOGENOM" id="CLU_3010087_0_0_0"/>
<protein>
    <submittedName>
        <fullName evidence="1">Uncharacterized protein</fullName>
    </submittedName>
</protein>
<dbReference type="RefSeq" id="WP_006340761.1">
    <property type="nucleotide sequence ID" value="NC_015702.1"/>
</dbReference>
<proteinExistence type="predicted"/>
<accession>F8KWT8</accession>
<evidence type="ECO:0000313" key="1">
    <source>
        <dbReference type="EMBL" id="CCB86380.1"/>
    </source>
</evidence>
<evidence type="ECO:0000313" key="2">
    <source>
        <dbReference type="Proteomes" id="UP000000495"/>
    </source>
</evidence>
<dbReference type="eggNOG" id="COG3344">
    <property type="taxonomic scope" value="Bacteria"/>
</dbReference>
<dbReference type="Proteomes" id="UP000000495">
    <property type="component" value="Chromosome"/>
</dbReference>
<gene>
    <name evidence="1" type="ordered locus">PUV_14300</name>
</gene>
<dbReference type="KEGG" id="puv:PUV_14300"/>
<organism evidence="1 2">
    <name type="scientific">Parachlamydia acanthamoebae (strain UV7)</name>
    <dbReference type="NCBI Taxonomy" id="765952"/>
    <lineage>
        <taxon>Bacteria</taxon>
        <taxon>Pseudomonadati</taxon>
        <taxon>Chlamydiota</taxon>
        <taxon>Chlamydiia</taxon>
        <taxon>Parachlamydiales</taxon>
        <taxon>Parachlamydiaceae</taxon>
        <taxon>Parachlamydia</taxon>
    </lineage>
</organism>
<reference evidence="1 2" key="2">
    <citation type="journal article" date="2011" name="Mol. Biol. Evol.">
        <title>Unity in variety--the pan-genome of the Chlamydiae.</title>
        <authorList>
            <person name="Collingro A."/>
            <person name="Tischler P."/>
            <person name="Weinmaier T."/>
            <person name="Penz T."/>
            <person name="Heinz E."/>
            <person name="Brunham R.C."/>
            <person name="Read T.D."/>
            <person name="Bavoil P.M."/>
            <person name="Sachse K."/>
            <person name="Kahane S."/>
            <person name="Friedman M.G."/>
            <person name="Rattei T."/>
            <person name="Myers G.S."/>
            <person name="Horn M."/>
        </authorList>
    </citation>
    <scope>NUCLEOTIDE SEQUENCE [LARGE SCALE GENOMIC DNA]</scope>
    <source>
        <strain evidence="2">UV7</strain>
    </source>
</reference>
<sequence length="56" mass="6521">MKKRLKEAYEIFLQGKIDGVSLDQRLQSYLGILSHANQHTLSQAVKNAYWIRNQCD</sequence>
<name>F8KWT8_PARAV</name>